<dbReference type="GO" id="GO:0003918">
    <property type="term" value="F:DNA topoisomerase type II (double strand cut, ATP-hydrolyzing) activity"/>
    <property type="evidence" value="ECO:0007669"/>
    <property type="project" value="UniProtKB-UniRule"/>
</dbReference>
<dbReference type="EMBL" id="RXGA01000003">
    <property type="protein sequence ID" value="RWX72995.1"/>
    <property type="molecule type" value="Genomic_DNA"/>
</dbReference>
<dbReference type="NCBIfam" id="TIGR01052">
    <property type="entry name" value="top6b"/>
    <property type="match status" value="1"/>
</dbReference>
<dbReference type="InterPro" id="IPR020568">
    <property type="entry name" value="Ribosomal_Su5_D2-typ_SF"/>
</dbReference>
<dbReference type="Gene3D" id="1.10.8.50">
    <property type="match status" value="1"/>
</dbReference>
<dbReference type="InterPro" id="IPR003594">
    <property type="entry name" value="HATPase_dom"/>
</dbReference>
<feature type="binding site" evidence="6">
    <location>
        <begin position="157"/>
        <end position="158"/>
    </location>
    <ligand>
        <name>ATP</name>
        <dbReference type="ChEBI" id="CHEBI:30616"/>
    </ligand>
</feature>
<evidence type="ECO:0000259" key="8">
    <source>
        <dbReference type="Pfam" id="PF02518"/>
    </source>
</evidence>
<dbReference type="SUPFAM" id="SSF55874">
    <property type="entry name" value="ATPase domain of HSP90 chaperone/DNA topoisomerase II/histidine kinase"/>
    <property type="match status" value="1"/>
</dbReference>
<feature type="binding site" evidence="6">
    <location>
        <position position="87"/>
    </location>
    <ligand>
        <name>ATP</name>
        <dbReference type="ChEBI" id="CHEBI:30616"/>
    </ligand>
</feature>
<dbReference type="GO" id="GO:0006265">
    <property type="term" value="P:DNA topological change"/>
    <property type="evidence" value="ECO:0007669"/>
    <property type="project" value="UniProtKB-UniRule"/>
</dbReference>
<dbReference type="GO" id="GO:0006260">
    <property type="term" value="P:DNA replication"/>
    <property type="evidence" value="ECO:0007669"/>
    <property type="project" value="UniProtKB-UniRule"/>
</dbReference>
<sequence length="633" mass="70538">MVEAIPTPDIGAQGKAQKKATPSVKAGAAKRKRAKPVHKELLTAAEIEARKMRAVNPAQYYRQNLGQLGFGDPEHALVQTIKELMDNSLDACEAMGVLPEVSVELTATTKKYEVVTNKTKDGSVRIFPVFKLVVEDNGCGVLKSKVAKCFGSVLYGSKFFSFKQSRGQQGLGVHAAIIYAQLTSLEPAVITTKTESDPKAFRVVLKIDTEKNSPVLVSSEEVDFPRPHGTRVELMIAGDYTQKVESFIKELSLANPHADLKFTVVAQPGQEPKVLHFKRANETLPPPPKEIRPHLLSMEPGALLEMRSNDTCCATAKQFLVRHFVRISEAKAEELLKASGLAPSSPPKEIDVEALLKAAREGDLMRPPLDVLSPIGEDALRQSIRRIYPDAEFICTASREPWSYRGVPFQIEVGAAYGGQSVIEDCERVKEGVFKSRVIRLANKCPLIYDSKDCLLYKVVKEINWRNYKLPQDEGNLPMAPLVIIVSLVSTKVPYSVPGKFAVAYHEEIREQLRLALQSLGRMIQGYISHRQRQEHEQHRQSIFQIYAKEIARDMSVLTGQDQALIFEKLMESIKSKQRAKTAHKPKQEAPTLPINASGPPQPCPEKKVEEIAKIPPPPKTKKQQFTLEEYLR</sequence>
<dbReference type="InterPro" id="IPR005734">
    <property type="entry name" value="TopoVI_B"/>
</dbReference>
<feature type="domain" description="Histidine kinase/HSP90-like ATPase" evidence="8">
    <location>
        <begin position="74"/>
        <end position="205"/>
    </location>
</feature>
<comment type="similarity">
    <text evidence="6">Belongs to the TOP6B family.</text>
</comment>
<name>A0A444L5Z3_METS7</name>
<gene>
    <name evidence="6" type="primary">top6B</name>
    <name evidence="10" type="ORF">Metus_0969</name>
</gene>
<dbReference type="Proteomes" id="UP000288215">
    <property type="component" value="Unassembled WGS sequence"/>
</dbReference>
<evidence type="ECO:0000256" key="1">
    <source>
        <dbReference type="ARBA" id="ARBA00022741"/>
    </source>
</evidence>
<evidence type="ECO:0000259" key="9">
    <source>
        <dbReference type="Pfam" id="PF09239"/>
    </source>
</evidence>
<dbReference type="InterPro" id="IPR036890">
    <property type="entry name" value="HATPase_C_sf"/>
</dbReference>
<comment type="subunit">
    <text evidence="6">Homodimer. Heterotetramer of two Top6A and two Top6B chains.</text>
</comment>
<feature type="region of interest" description="Disordered" evidence="7">
    <location>
        <begin position="577"/>
        <end position="633"/>
    </location>
</feature>
<comment type="function">
    <text evidence="6">Relaxes both positive and negative superturns and exhibits a strong decatenase activity.</text>
</comment>
<evidence type="ECO:0000256" key="5">
    <source>
        <dbReference type="ARBA" id="ARBA00023235"/>
    </source>
</evidence>
<accession>A0A444L5Z3</accession>
<evidence type="ECO:0000256" key="2">
    <source>
        <dbReference type="ARBA" id="ARBA00022840"/>
    </source>
</evidence>
<evidence type="ECO:0000256" key="6">
    <source>
        <dbReference type="HAMAP-Rule" id="MF_00322"/>
    </source>
</evidence>
<organism evidence="10 11">
    <name type="scientific">Methanosuratincola subterraneus</name>
    <dbReference type="NCBI Taxonomy" id="2593994"/>
    <lineage>
        <taxon>Archaea</taxon>
        <taxon>Thermoproteota</taxon>
        <taxon>Methanosuratincolia</taxon>
        <taxon>Candidatus Methanomethylicales</taxon>
        <taxon>Candidatus Methanomethylicaceae</taxon>
        <taxon>Candidatus Methanosuratincola (ex Vanwonterghem et al. 2016)</taxon>
    </lineage>
</organism>
<dbReference type="Pfam" id="PF09239">
    <property type="entry name" value="Topo-VIb_trans"/>
    <property type="match status" value="1"/>
</dbReference>
<dbReference type="Gene3D" id="3.30.565.10">
    <property type="entry name" value="Histidine kinase-like ATPase, C-terminal domain"/>
    <property type="match status" value="1"/>
</dbReference>
<evidence type="ECO:0000256" key="4">
    <source>
        <dbReference type="ARBA" id="ARBA00023125"/>
    </source>
</evidence>
<feature type="domain" description="DNA topoisomerase VI subunit B transducer" evidence="9">
    <location>
        <begin position="367"/>
        <end position="539"/>
    </location>
</feature>
<comment type="catalytic activity">
    <reaction evidence="6">
        <text>ATP-dependent breakage, passage and rejoining of double-stranded DNA.</text>
        <dbReference type="EC" id="5.6.2.2"/>
    </reaction>
</comment>
<keyword evidence="5 6" id="KW-0413">Isomerase</keyword>
<evidence type="ECO:0000313" key="11">
    <source>
        <dbReference type="Proteomes" id="UP000288215"/>
    </source>
</evidence>
<dbReference type="SUPFAM" id="SSF54211">
    <property type="entry name" value="Ribosomal protein S5 domain 2-like"/>
    <property type="match status" value="1"/>
</dbReference>
<dbReference type="EC" id="5.6.2.2" evidence="6"/>
<feature type="region of interest" description="Disordered" evidence="7">
    <location>
        <begin position="1"/>
        <end position="35"/>
    </location>
</feature>
<dbReference type="HAMAP" id="MF_00322">
    <property type="entry name" value="Top6B"/>
    <property type="match status" value="1"/>
</dbReference>
<evidence type="ECO:0000313" key="10">
    <source>
        <dbReference type="EMBL" id="RWX72995.1"/>
    </source>
</evidence>
<keyword evidence="2 6" id="KW-0067">ATP-binding</keyword>
<keyword evidence="3 6" id="KW-0799">Topoisomerase</keyword>
<feature type="binding site" evidence="6">
    <location>
        <position position="136"/>
    </location>
    <ligand>
        <name>ATP</name>
        <dbReference type="ChEBI" id="CHEBI:30616"/>
    </ligand>
</feature>
<reference evidence="10 11" key="1">
    <citation type="submission" date="2018-12" db="EMBL/GenBank/DDBJ databases">
        <title>The complete genome of the methanogenic archaea of the candidate phylum Verstraetearchaeota, obtained from the metagenome of underground thermal water.</title>
        <authorList>
            <person name="Kadnikov V.V."/>
            <person name="Mardanov A.V."/>
            <person name="Beletsky A.V."/>
            <person name="Karnachuk O.V."/>
            <person name="Ravin N.V."/>
        </authorList>
    </citation>
    <scope>NUCLEOTIDE SEQUENCE [LARGE SCALE GENOMIC DNA]</scope>
    <source>
        <strain evidence="10">Ch88</strain>
    </source>
</reference>
<dbReference type="NCBIfam" id="NF003218">
    <property type="entry name" value="PRK04184.1"/>
    <property type="match status" value="1"/>
</dbReference>
<keyword evidence="4 6" id="KW-0238">DNA-binding</keyword>
<evidence type="ECO:0000256" key="7">
    <source>
        <dbReference type="SAM" id="MobiDB-lite"/>
    </source>
</evidence>
<dbReference type="InterPro" id="IPR015320">
    <property type="entry name" value="TopoVI_B_transducer"/>
</dbReference>
<comment type="caution">
    <text evidence="10">The sequence shown here is derived from an EMBL/GenBank/DDBJ whole genome shotgun (WGS) entry which is preliminary data.</text>
</comment>
<comment type="caution">
    <text evidence="6">Lacks conserved residue(s) required for the propagation of feature annotation.</text>
</comment>
<evidence type="ECO:0000256" key="3">
    <source>
        <dbReference type="ARBA" id="ARBA00023029"/>
    </source>
</evidence>
<dbReference type="AlphaFoldDB" id="A0A444L5Z3"/>
<dbReference type="PANTHER" id="PTHR48444:SF1">
    <property type="entry name" value="DNA TOPOISOMERASE 6 SUBUNIT B"/>
    <property type="match status" value="1"/>
</dbReference>
<feature type="binding site" evidence="6">
    <location>
        <position position="500"/>
    </location>
    <ligand>
        <name>ATP</name>
        <dbReference type="ChEBI" id="CHEBI:30616"/>
    </ligand>
</feature>
<dbReference type="GO" id="GO:0005524">
    <property type="term" value="F:ATP binding"/>
    <property type="evidence" value="ECO:0007669"/>
    <property type="project" value="UniProtKB-UniRule"/>
</dbReference>
<dbReference type="PANTHER" id="PTHR48444">
    <property type="entry name" value="DNA TOPOISOMERASE 6 SUBUNIT B"/>
    <property type="match status" value="1"/>
</dbReference>
<dbReference type="GO" id="GO:0003677">
    <property type="term" value="F:DNA binding"/>
    <property type="evidence" value="ECO:0007669"/>
    <property type="project" value="UniProtKB-UniRule"/>
</dbReference>
<keyword evidence="1 6" id="KW-0547">Nucleotide-binding</keyword>
<dbReference type="Gene3D" id="3.30.230.10">
    <property type="match status" value="1"/>
</dbReference>
<dbReference type="Pfam" id="PF02518">
    <property type="entry name" value="HATPase_c"/>
    <property type="match status" value="1"/>
</dbReference>
<dbReference type="InterPro" id="IPR014721">
    <property type="entry name" value="Ribsml_uS5_D2-typ_fold_subgr"/>
</dbReference>
<proteinExistence type="inferred from homology"/>
<protein>
    <recommendedName>
        <fullName evidence="6">Type 2 DNA topoisomerase 6 subunit B</fullName>
        <ecNumber evidence="6">5.6.2.2</ecNumber>
    </recommendedName>
    <alternativeName>
        <fullName evidence="6">Type II DNA topoisomerase VI subunit B</fullName>
        <shortName evidence="6">TopoVI-B</shortName>
    </alternativeName>
</protein>